<sequence>MRGIYCEFVTLTGGGVRPSVMMAIDGMTEGLQILEVDKTLVPFGRGNSIARLHWSDGSKVEACKSRGVSTLVLSRRSQYSHSNLMHVQAKFSCGDISRGEEASRCSCRDKINVVSTMVVQLLYNVLRWSIDAYTKPNVEVDNSTLSGEGSTLM</sequence>
<keyword evidence="2" id="KW-1185">Reference proteome</keyword>
<protein>
    <submittedName>
        <fullName evidence="1">Uncharacterized protein</fullName>
    </submittedName>
</protein>
<name>A0ABR2G3X8_9ROSI</name>
<evidence type="ECO:0000313" key="2">
    <source>
        <dbReference type="Proteomes" id="UP001472677"/>
    </source>
</evidence>
<gene>
    <name evidence="1" type="ORF">V6N12_045851</name>
</gene>
<reference evidence="1 2" key="1">
    <citation type="journal article" date="2024" name="G3 (Bethesda)">
        <title>Genome assembly of Hibiscus sabdariffa L. provides insights into metabolisms of medicinal natural products.</title>
        <authorList>
            <person name="Kim T."/>
        </authorList>
    </citation>
    <scope>NUCLEOTIDE SEQUENCE [LARGE SCALE GENOMIC DNA]</scope>
    <source>
        <strain evidence="1">TK-2024</strain>
        <tissue evidence="1">Old leaves</tissue>
    </source>
</reference>
<evidence type="ECO:0000313" key="1">
    <source>
        <dbReference type="EMBL" id="KAK8593777.1"/>
    </source>
</evidence>
<comment type="caution">
    <text evidence="1">The sequence shown here is derived from an EMBL/GenBank/DDBJ whole genome shotgun (WGS) entry which is preliminary data.</text>
</comment>
<organism evidence="1 2">
    <name type="scientific">Hibiscus sabdariffa</name>
    <name type="common">roselle</name>
    <dbReference type="NCBI Taxonomy" id="183260"/>
    <lineage>
        <taxon>Eukaryota</taxon>
        <taxon>Viridiplantae</taxon>
        <taxon>Streptophyta</taxon>
        <taxon>Embryophyta</taxon>
        <taxon>Tracheophyta</taxon>
        <taxon>Spermatophyta</taxon>
        <taxon>Magnoliopsida</taxon>
        <taxon>eudicotyledons</taxon>
        <taxon>Gunneridae</taxon>
        <taxon>Pentapetalae</taxon>
        <taxon>rosids</taxon>
        <taxon>malvids</taxon>
        <taxon>Malvales</taxon>
        <taxon>Malvaceae</taxon>
        <taxon>Malvoideae</taxon>
        <taxon>Hibiscus</taxon>
    </lineage>
</organism>
<dbReference type="EMBL" id="JBBPBM010000003">
    <property type="protein sequence ID" value="KAK8593777.1"/>
    <property type="molecule type" value="Genomic_DNA"/>
</dbReference>
<accession>A0ABR2G3X8</accession>
<proteinExistence type="predicted"/>
<dbReference type="Proteomes" id="UP001472677">
    <property type="component" value="Unassembled WGS sequence"/>
</dbReference>